<evidence type="ECO:0000259" key="1">
    <source>
        <dbReference type="Pfam" id="PF00561"/>
    </source>
</evidence>
<evidence type="ECO:0000313" key="2">
    <source>
        <dbReference type="EMBL" id="MBW0126548.1"/>
    </source>
</evidence>
<organism evidence="2 3">
    <name type="scientific">Pseudonocardia oceani</name>
    <dbReference type="NCBI Taxonomy" id="2792013"/>
    <lineage>
        <taxon>Bacteria</taxon>
        <taxon>Bacillati</taxon>
        <taxon>Actinomycetota</taxon>
        <taxon>Actinomycetes</taxon>
        <taxon>Pseudonocardiales</taxon>
        <taxon>Pseudonocardiaceae</taxon>
        <taxon>Pseudonocardia</taxon>
    </lineage>
</organism>
<feature type="domain" description="AB hydrolase-1" evidence="1">
    <location>
        <begin position="56"/>
        <end position="296"/>
    </location>
</feature>
<dbReference type="GO" id="GO:0016787">
    <property type="term" value="F:hydrolase activity"/>
    <property type="evidence" value="ECO:0007669"/>
    <property type="project" value="UniProtKB-KW"/>
</dbReference>
<accession>A0ABS6U2U2</accession>
<sequence>MPGSIRGLAALGVAGSMAGWAARHASSPTARRWAPGAGRGRLAGRLRVRVFGTGDPVIALLHGLVASGDYFGAGFDRLGEHATVVIPDLLEFDDSPADPGLLAAADHLAALHDMLEALHLHRRPLITAGHSMGSILALRWAAELGGRVRAVVGICPPLYRDAAEADEGLRRMGRMEAFLAGDGPLPRAMCAWMCAHRTTASWLAVAARPDLPVPIARAAVKHTWDTYRGSLVDIIRNPAWEPALQHLGATGVPISLLEGAHDPVPVPGRAAELLAAVPVGTHRVRPHAGHYLPMTGAAWCATQIAAQARQPIREGSW</sequence>
<evidence type="ECO:0000313" key="3">
    <source>
        <dbReference type="Proteomes" id="UP000694300"/>
    </source>
</evidence>
<name>A0ABS6U2U2_9PSEU</name>
<dbReference type="InterPro" id="IPR050266">
    <property type="entry name" value="AB_hydrolase_sf"/>
</dbReference>
<proteinExistence type="predicted"/>
<dbReference type="InterPro" id="IPR000073">
    <property type="entry name" value="AB_hydrolase_1"/>
</dbReference>
<dbReference type="PANTHER" id="PTHR43798:SF33">
    <property type="entry name" value="HYDROLASE, PUTATIVE (AFU_ORTHOLOGUE AFUA_2G14860)-RELATED"/>
    <property type="match status" value="1"/>
</dbReference>
<dbReference type="RefSeq" id="WP_218595082.1">
    <property type="nucleotide sequence ID" value="NZ_JADQDE010000081.1"/>
</dbReference>
<comment type="caution">
    <text evidence="2">The sequence shown here is derived from an EMBL/GenBank/DDBJ whole genome shotgun (WGS) entry which is preliminary data.</text>
</comment>
<gene>
    <name evidence="2" type="ORF">I4I82_02420</name>
</gene>
<reference evidence="2 3" key="1">
    <citation type="submission" date="2020-11" db="EMBL/GenBank/DDBJ databases">
        <title>Pseudonocardia abyssalis sp. nov. and Pseudonocardia oceani sp. nov., description and phylogenomic analysis of two novel actinomycetes isolated from the deep Southern Ocean.</title>
        <authorList>
            <person name="Parra J."/>
        </authorList>
    </citation>
    <scope>NUCLEOTIDE SEQUENCE [LARGE SCALE GENOMIC DNA]</scope>
    <source>
        <strain evidence="3">KRD185</strain>
    </source>
</reference>
<dbReference type="EMBL" id="JADQDF010000001">
    <property type="protein sequence ID" value="MBW0126548.1"/>
    <property type="molecule type" value="Genomic_DNA"/>
</dbReference>
<dbReference type="Pfam" id="PF00561">
    <property type="entry name" value="Abhydrolase_1"/>
    <property type="match status" value="1"/>
</dbReference>
<protein>
    <submittedName>
        <fullName evidence="2">Alpha/beta fold hydrolase</fullName>
    </submittedName>
</protein>
<keyword evidence="3" id="KW-1185">Reference proteome</keyword>
<dbReference type="Proteomes" id="UP000694300">
    <property type="component" value="Unassembled WGS sequence"/>
</dbReference>
<dbReference type="PANTHER" id="PTHR43798">
    <property type="entry name" value="MONOACYLGLYCEROL LIPASE"/>
    <property type="match status" value="1"/>
</dbReference>
<keyword evidence="2" id="KW-0378">Hydrolase</keyword>